<accession>A0A840NDU5</accession>
<name>A0A840NDU5_9PSEU</name>
<dbReference type="AlphaFoldDB" id="A0A840NDU5"/>
<evidence type="ECO:0000313" key="2">
    <source>
        <dbReference type="Proteomes" id="UP000580474"/>
    </source>
</evidence>
<dbReference type="InterPro" id="IPR027417">
    <property type="entry name" value="P-loop_NTPase"/>
</dbReference>
<dbReference type="PANTHER" id="PTHR22683">
    <property type="entry name" value="SPORULATION PROTEIN RELATED"/>
    <property type="match status" value="1"/>
</dbReference>
<sequence length="434" mass="47456">MAEFGTMPTAATLACLGAAGLSWYRGHPDSFDQHAAPALRSFRRRWLRYVAGRWRNLMIDCEFSRENRRTGHVEVPRLVRVRSASPSIDTLYVKPLRGQSLKKFTDATEELAMALKADGLGIVKVKPQLIAITVVRGNPFSELIAPASIPEDSADVDLSAIFMGEDEYGNDWFEPLKGGHLLGVGATGSGKRSLLWNPLLAMGPAIRDGLVLPEMCDLKGGMEAGDAQPLFHRYAAEPADALELIEGYRDDMKATQAHLSAAGMREITVSRETPFRPLFIDELAMMTALADSSTTRQAVRLLAEVMTQGRAAGFAVCAYLQEPTKDVLPIRDLFTGRICLRTTAANHPDMVLGEDMRLRGALADEIPADAEHAGIGFRVDQRSRRPIRVRAGCVSDGDIAELVRSCTPTAVDDSNVVRFRPDDDADDSEEFDAA</sequence>
<evidence type="ECO:0000313" key="1">
    <source>
        <dbReference type="EMBL" id="MBB5067392.1"/>
    </source>
</evidence>
<proteinExistence type="predicted"/>
<reference evidence="1 2" key="1">
    <citation type="submission" date="2020-08" db="EMBL/GenBank/DDBJ databases">
        <title>Sequencing the genomes of 1000 actinobacteria strains.</title>
        <authorList>
            <person name="Klenk H.-P."/>
        </authorList>
    </citation>
    <scope>NUCLEOTIDE SEQUENCE [LARGE SCALE GENOMIC DNA]</scope>
    <source>
        <strain evidence="1 2">DSM 45582</strain>
    </source>
</reference>
<dbReference type="SUPFAM" id="SSF52540">
    <property type="entry name" value="P-loop containing nucleoside triphosphate hydrolases"/>
    <property type="match status" value="1"/>
</dbReference>
<dbReference type="Gene3D" id="3.40.50.300">
    <property type="entry name" value="P-loop containing nucleotide triphosphate hydrolases"/>
    <property type="match status" value="1"/>
</dbReference>
<comment type="caution">
    <text evidence="1">The sequence shown here is derived from an EMBL/GenBank/DDBJ whole genome shotgun (WGS) entry which is preliminary data.</text>
</comment>
<dbReference type="EMBL" id="JACHIV010000001">
    <property type="protein sequence ID" value="MBB5067392.1"/>
    <property type="molecule type" value="Genomic_DNA"/>
</dbReference>
<dbReference type="RefSeq" id="WP_184476886.1">
    <property type="nucleotide sequence ID" value="NZ_JACHIV010000001.1"/>
</dbReference>
<keyword evidence="2" id="KW-1185">Reference proteome</keyword>
<organism evidence="1 2">
    <name type="scientific">Saccharopolyspora gloriosae</name>
    <dbReference type="NCBI Taxonomy" id="455344"/>
    <lineage>
        <taxon>Bacteria</taxon>
        <taxon>Bacillati</taxon>
        <taxon>Actinomycetota</taxon>
        <taxon>Actinomycetes</taxon>
        <taxon>Pseudonocardiales</taxon>
        <taxon>Pseudonocardiaceae</taxon>
        <taxon>Saccharopolyspora</taxon>
    </lineage>
</organism>
<dbReference type="InterPro" id="IPR050206">
    <property type="entry name" value="FtsK/SpoIIIE/SftA"/>
</dbReference>
<dbReference type="PANTHER" id="PTHR22683:SF41">
    <property type="entry name" value="DNA TRANSLOCASE FTSK"/>
    <property type="match status" value="1"/>
</dbReference>
<protein>
    <submittedName>
        <fullName evidence="1">S-DNA-T family DNA segregation ATPase FtsK/SpoIIIE</fullName>
    </submittedName>
</protein>
<gene>
    <name evidence="1" type="ORF">BJ969_000480</name>
</gene>
<dbReference type="Proteomes" id="UP000580474">
    <property type="component" value="Unassembled WGS sequence"/>
</dbReference>